<comment type="caution">
    <text evidence="1">The sequence shown here is derived from an EMBL/GenBank/DDBJ whole genome shotgun (WGS) entry which is preliminary data.</text>
</comment>
<reference evidence="1 2" key="1">
    <citation type="journal article" date="2012" name="J. Bacteriol.">
        <title>Draft Genome Sequence of Bacillus isronensis Strain B3W22, Isolated from the Upper Atmosphere.</title>
        <authorList>
            <person name="Shivaji S."/>
            <person name="Ara S."/>
            <person name="Singh S.K."/>
            <person name="Bandi S."/>
            <person name="Singh A."/>
            <person name="Pinnaka A.K."/>
        </authorList>
    </citation>
    <scope>NUCLEOTIDE SEQUENCE [LARGE SCALE GENOMIC DNA]</scope>
    <source>
        <strain evidence="1 2">B3W22</strain>
    </source>
</reference>
<keyword evidence="2" id="KW-1185">Reference proteome</keyword>
<proteinExistence type="predicted"/>
<organism evidence="1 2">
    <name type="scientific">Solibacillus isronensis B3W22</name>
    <dbReference type="NCBI Taxonomy" id="1224748"/>
    <lineage>
        <taxon>Bacteria</taxon>
        <taxon>Bacillati</taxon>
        <taxon>Bacillota</taxon>
        <taxon>Bacilli</taxon>
        <taxon>Bacillales</taxon>
        <taxon>Caryophanaceae</taxon>
        <taxon>Solibacillus</taxon>
    </lineage>
</organism>
<name>K1KLV1_9BACL</name>
<dbReference type="AlphaFoldDB" id="K1KLV1"/>
<protein>
    <submittedName>
        <fullName evidence="1">Uncharacterized protein</fullName>
    </submittedName>
</protein>
<dbReference type="EMBL" id="AMCK01000031">
    <property type="protein sequence ID" value="EKB43456.1"/>
    <property type="molecule type" value="Genomic_DNA"/>
</dbReference>
<accession>K1KLV1</accession>
<sequence>MEKCYHYGHGLCRISGYLKQSLTPHIDPADDPDFAEVYLIR</sequence>
<evidence type="ECO:0000313" key="2">
    <source>
        <dbReference type="Proteomes" id="UP000004738"/>
    </source>
</evidence>
<evidence type="ECO:0000313" key="1">
    <source>
        <dbReference type="EMBL" id="EKB43456.1"/>
    </source>
</evidence>
<dbReference type="Proteomes" id="UP000004738">
    <property type="component" value="Unassembled WGS sequence"/>
</dbReference>
<gene>
    <name evidence="1" type="ORF">B857_03718</name>
</gene>